<evidence type="ECO:0000313" key="2">
    <source>
        <dbReference type="WBParaSite" id="PSU_v2.g16191.t1"/>
    </source>
</evidence>
<accession>A0A914YBQ4</accession>
<evidence type="ECO:0000313" key="1">
    <source>
        <dbReference type="Proteomes" id="UP000887577"/>
    </source>
</evidence>
<proteinExistence type="predicted"/>
<organism evidence="1 2">
    <name type="scientific">Panagrolaimus superbus</name>
    <dbReference type="NCBI Taxonomy" id="310955"/>
    <lineage>
        <taxon>Eukaryota</taxon>
        <taxon>Metazoa</taxon>
        <taxon>Ecdysozoa</taxon>
        <taxon>Nematoda</taxon>
        <taxon>Chromadorea</taxon>
        <taxon>Rhabditida</taxon>
        <taxon>Tylenchina</taxon>
        <taxon>Panagrolaimomorpha</taxon>
        <taxon>Panagrolaimoidea</taxon>
        <taxon>Panagrolaimidae</taxon>
        <taxon>Panagrolaimus</taxon>
    </lineage>
</organism>
<sequence length="166" mass="19063">MIPCLAFLPQDQIPFGFATLSNVIREKFGDQMDALLDYFEENYVGRLNADGSRRAPRIPIAHWNVFMRVANDMPRTGNSYEAWHRALKISLPSEHPGIWRFLEVMKEEFILSINAASEIDPRNARLSKYQQISADLQRYQQGFMAGNIAIIRFLAQCAHKIKFGSN</sequence>
<dbReference type="AlphaFoldDB" id="A0A914YBQ4"/>
<dbReference type="WBParaSite" id="PSU_v2.g16191.t1">
    <property type="protein sequence ID" value="PSU_v2.g16191.t1"/>
    <property type="gene ID" value="PSU_v2.g16191"/>
</dbReference>
<keyword evidence="1" id="KW-1185">Reference proteome</keyword>
<dbReference type="Proteomes" id="UP000887577">
    <property type="component" value="Unplaced"/>
</dbReference>
<protein>
    <submittedName>
        <fullName evidence="2">Gag protein</fullName>
    </submittedName>
</protein>
<reference evidence="2" key="1">
    <citation type="submission" date="2022-11" db="UniProtKB">
        <authorList>
            <consortium name="WormBaseParasite"/>
        </authorList>
    </citation>
    <scope>IDENTIFICATION</scope>
</reference>
<name>A0A914YBQ4_9BILA</name>